<evidence type="ECO:0000256" key="3">
    <source>
        <dbReference type="ARBA" id="ARBA00023004"/>
    </source>
</evidence>
<sequence>MLRAFYNIASPSPAFQTRFRLNCCASPESFRHNMPRFVFNTDIMRTSVSCIATSLLLCAPVRATDLPEMAFADPHLNSLPRTADETARIATVTAPATDFSAPEPFETRQAGTATTRARHDRDAFSQPSANLTFEQELGFKLGNALFEKLWVFSPSSTLASDGLGPLYNARSCQSCHVKDGRGHVPQSADDNSISLFLRVSIPGPTPAEMAAVHDYIGTLPDPTYGGQLQDFAAPGLAPEYRLDTTYEDVNVTLNGGEIVTLRKPTYRAANLGYGPLHTDAMLSPRIAPSMIGLGLLEAIPAADILAHADPEDADRNGISGRANLVWSVEHDQIMLGRFGLKAGMPTVHEQSSGAFSGDIGISTPLFPAPWGECTEAQAACRTAPHGDDDIRETEINAPNMDLVSHYSRNLAVPARRDVDDPQVLRGKEVFYTAGCTSCHTPKFVTHRLEERPEHSFQLIWPYSDMLLHDMGDGLADHRPEHRATGHEWRTPPLWGIGLAQQVSPIASFLHDGRARTLLEAILWHGGEGETARDHVIALPPEERADLIRFLESL</sequence>
<evidence type="ECO:0000256" key="2">
    <source>
        <dbReference type="ARBA" id="ARBA00022723"/>
    </source>
</evidence>
<name>A0A1G5R4E5_9RHOB</name>
<evidence type="ECO:0000313" key="7">
    <source>
        <dbReference type="EMBL" id="SCZ68932.1"/>
    </source>
</evidence>
<dbReference type="Gene3D" id="1.10.760.10">
    <property type="entry name" value="Cytochrome c-like domain"/>
    <property type="match status" value="1"/>
</dbReference>
<dbReference type="Pfam" id="PF06537">
    <property type="entry name" value="DHOR"/>
    <property type="match status" value="1"/>
</dbReference>
<gene>
    <name evidence="7" type="ORF">SAMN04488118_108141</name>
</gene>
<dbReference type="InterPro" id="IPR009056">
    <property type="entry name" value="Cyt_c-like_dom"/>
</dbReference>
<dbReference type="STRING" id="1156985.SAMN04488118_108141"/>
<evidence type="ECO:0000256" key="1">
    <source>
        <dbReference type="ARBA" id="ARBA00022617"/>
    </source>
</evidence>
<keyword evidence="1 4" id="KW-0349">Heme</keyword>
<keyword evidence="8" id="KW-1185">Reference proteome</keyword>
<reference evidence="7 8" key="1">
    <citation type="submission" date="2016-10" db="EMBL/GenBank/DDBJ databases">
        <authorList>
            <person name="de Groot N.N."/>
        </authorList>
    </citation>
    <scope>NUCLEOTIDE SEQUENCE [LARGE SCALE GENOMIC DNA]</scope>
    <source>
        <strain evidence="7 8">U95</strain>
    </source>
</reference>
<keyword evidence="2 4" id="KW-0479">Metal-binding</keyword>
<dbReference type="InterPro" id="IPR051395">
    <property type="entry name" value="Cytochrome_c_Peroxidase/MauG"/>
</dbReference>
<evidence type="ECO:0000256" key="5">
    <source>
        <dbReference type="SAM" id="MobiDB-lite"/>
    </source>
</evidence>
<dbReference type="EMBL" id="FMWG01000008">
    <property type="protein sequence ID" value="SCZ68932.1"/>
    <property type="molecule type" value="Genomic_DNA"/>
</dbReference>
<dbReference type="InterPro" id="IPR036909">
    <property type="entry name" value="Cyt_c-like_dom_sf"/>
</dbReference>
<feature type="region of interest" description="Disordered" evidence="5">
    <location>
        <begin position="100"/>
        <end position="119"/>
    </location>
</feature>
<dbReference type="PANTHER" id="PTHR30600">
    <property type="entry name" value="CYTOCHROME C PEROXIDASE-RELATED"/>
    <property type="match status" value="1"/>
</dbReference>
<feature type="domain" description="Cytochrome c" evidence="6">
    <location>
        <begin position="421"/>
        <end position="553"/>
    </location>
</feature>
<dbReference type="PANTHER" id="PTHR30600:SF4">
    <property type="entry name" value="CYTOCHROME C DOMAIN-CONTAINING PROTEIN"/>
    <property type="match status" value="1"/>
</dbReference>
<organism evidence="7 8">
    <name type="scientific">Epibacterium ulvae</name>
    <dbReference type="NCBI Taxonomy" id="1156985"/>
    <lineage>
        <taxon>Bacteria</taxon>
        <taxon>Pseudomonadati</taxon>
        <taxon>Pseudomonadota</taxon>
        <taxon>Alphaproteobacteria</taxon>
        <taxon>Rhodobacterales</taxon>
        <taxon>Roseobacteraceae</taxon>
        <taxon>Epibacterium</taxon>
    </lineage>
</organism>
<dbReference type="PIRSF" id="PIRSF028099">
    <property type="entry name" value="DUF1111"/>
    <property type="match status" value="1"/>
</dbReference>
<dbReference type="PROSITE" id="PS51007">
    <property type="entry name" value="CYTC"/>
    <property type="match status" value="1"/>
</dbReference>
<keyword evidence="3 4" id="KW-0408">Iron</keyword>
<proteinExistence type="predicted"/>
<evidence type="ECO:0000256" key="4">
    <source>
        <dbReference type="PROSITE-ProRule" id="PRU00433"/>
    </source>
</evidence>
<accession>A0A1G5R4E5</accession>
<evidence type="ECO:0000259" key="6">
    <source>
        <dbReference type="PROSITE" id="PS51007"/>
    </source>
</evidence>
<dbReference type="AlphaFoldDB" id="A0A1G5R4E5"/>
<evidence type="ECO:0000313" key="8">
    <source>
        <dbReference type="Proteomes" id="UP000198767"/>
    </source>
</evidence>
<dbReference type="SUPFAM" id="SSF46626">
    <property type="entry name" value="Cytochrome c"/>
    <property type="match status" value="1"/>
</dbReference>
<dbReference type="GO" id="GO:0004130">
    <property type="term" value="F:cytochrome-c peroxidase activity"/>
    <property type="evidence" value="ECO:0007669"/>
    <property type="project" value="TreeGrafter"/>
</dbReference>
<dbReference type="GO" id="GO:0020037">
    <property type="term" value="F:heme binding"/>
    <property type="evidence" value="ECO:0007669"/>
    <property type="project" value="InterPro"/>
</dbReference>
<dbReference type="Proteomes" id="UP000198767">
    <property type="component" value="Unassembled WGS sequence"/>
</dbReference>
<protein>
    <submittedName>
        <fullName evidence="7">CxxC motif-containing protein, DUF1111 family</fullName>
    </submittedName>
</protein>
<dbReference type="InterPro" id="IPR010538">
    <property type="entry name" value="DHOR"/>
</dbReference>
<dbReference type="GO" id="GO:0009055">
    <property type="term" value="F:electron transfer activity"/>
    <property type="evidence" value="ECO:0007669"/>
    <property type="project" value="InterPro"/>
</dbReference>
<dbReference type="GO" id="GO:0046872">
    <property type="term" value="F:metal ion binding"/>
    <property type="evidence" value="ECO:0007669"/>
    <property type="project" value="UniProtKB-KW"/>
</dbReference>